<dbReference type="OrthoDB" id="9786110at2"/>
<dbReference type="Gene3D" id="3.40.50.1820">
    <property type="entry name" value="alpha/beta hydrolase"/>
    <property type="match status" value="1"/>
</dbReference>
<dbReference type="RefSeq" id="WP_058506998.1">
    <property type="nucleotide sequence ID" value="NZ_CAAAIK010000007.1"/>
</dbReference>
<feature type="domain" description="AB hydrolase-1" evidence="2">
    <location>
        <begin position="40"/>
        <end position="253"/>
    </location>
</feature>
<gene>
    <name evidence="3" type="ORF">Lqui_0908</name>
</gene>
<reference evidence="3 4" key="1">
    <citation type="submission" date="2015-11" db="EMBL/GenBank/DDBJ databases">
        <title>Genomic analysis of 38 Legionella species identifies large and diverse effector repertoires.</title>
        <authorList>
            <person name="Burstein D."/>
            <person name="Amaro F."/>
            <person name="Zusman T."/>
            <person name="Lifshitz Z."/>
            <person name="Cohen O."/>
            <person name="Gilbert J.A."/>
            <person name="Pupko T."/>
            <person name="Shuman H.A."/>
            <person name="Segal G."/>
        </authorList>
    </citation>
    <scope>NUCLEOTIDE SEQUENCE [LARGE SCALE GENOMIC DNA]</scope>
    <source>
        <strain evidence="3 4">CDC#1442-AUS-E</strain>
    </source>
</reference>
<accession>A0A0W0Y5Q6</accession>
<keyword evidence="3" id="KW-0378">Hydrolase</keyword>
<dbReference type="Pfam" id="PF12697">
    <property type="entry name" value="Abhydrolase_6"/>
    <property type="match status" value="1"/>
</dbReference>
<dbReference type="InterPro" id="IPR000073">
    <property type="entry name" value="AB_hydrolase_1"/>
</dbReference>
<protein>
    <submittedName>
        <fullName evidence="3">Carboxylesterase</fullName>
        <ecNumber evidence="3">3.1.1.1</ecNumber>
    </submittedName>
</protein>
<dbReference type="GO" id="GO:0106435">
    <property type="term" value="F:carboxylesterase activity"/>
    <property type="evidence" value="ECO:0007669"/>
    <property type="project" value="UniProtKB-EC"/>
</dbReference>
<comment type="caution">
    <text evidence="3">The sequence shown here is derived from an EMBL/GenBank/DDBJ whole genome shotgun (WGS) entry which is preliminary data.</text>
</comment>
<dbReference type="STRING" id="45073.Lqui_0908"/>
<dbReference type="SUPFAM" id="SSF53474">
    <property type="entry name" value="alpha/beta-Hydrolases"/>
    <property type="match status" value="1"/>
</dbReference>
<feature type="active site" description="Charge relay system" evidence="1">
    <location>
        <position position="214"/>
    </location>
</feature>
<dbReference type="EC" id="3.1.1.1" evidence="3"/>
<dbReference type="InterPro" id="IPR029058">
    <property type="entry name" value="AB_hydrolase_fold"/>
</dbReference>
<evidence type="ECO:0000313" key="4">
    <source>
        <dbReference type="Proteomes" id="UP000054618"/>
    </source>
</evidence>
<dbReference type="EMBL" id="LNYS01000006">
    <property type="protein sequence ID" value="KTD52064.1"/>
    <property type="molecule type" value="Genomic_DNA"/>
</dbReference>
<dbReference type="InterPro" id="IPR012354">
    <property type="entry name" value="Esterase_lipase"/>
</dbReference>
<keyword evidence="4" id="KW-1185">Reference proteome</keyword>
<organism evidence="3 4">
    <name type="scientific">Legionella quinlivanii</name>
    <dbReference type="NCBI Taxonomy" id="45073"/>
    <lineage>
        <taxon>Bacteria</taxon>
        <taxon>Pseudomonadati</taxon>
        <taxon>Pseudomonadota</taxon>
        <taxon>Gammaproteobacteria</taxon>
        <taxon>Legionellales</taxon>
        <taxon>Legionellaceae</taxon>
        <taxon>Legionella</taxon>
    </lineage>
</organism>
<proteinExistence type="predicted"/>
<evidence type="ECO:0000313" key="3">
    <source>
        <dbReference type="EMBL" id="KTD52064.1"/>
    </source>
</evidence>
<feature type="active site" description="Charge relay system" evidence="1">
    <location>
        <position position="242"/>
    </location>
</feature>
<evidence type="ECO:0000256" key="1">
    <source>
        <dbReference type="PIRSR" id="PIRSR017388-1"/>
    </source>
</evidence>
<feature type="active site" description="Nucleophile" evidence="1">
    <location>
        <position position="113"/>
    </location>
</feature>
<name>A0A0W0Y5Q6_9GAMM</name>
<dbReference type="Proteomes" id="UP000054618">
    <property type="component" value="Unassembled WGS sequence"/>
</dbReference>
<dbReference type="AlphaFoldDB" id="A0A0W0Y5Q6"/>
<sequence>MNLDDFRCMRQGVQLSVLKPEQASLLKAVDRRNGHKRKALLVLHGFSSSPAVFRELLAGFEGYDAIVIPILPGHASNLAEFGGIKATDWLEYVKDVCAKLIDEYEQVDVLGLSLGGLLACHLGFEFKLHHLYLLAPALDLPYTLSKTLHLARVLRKMGFIRLRSAAGNILNPSSCEIAYRQLPLNTIVEILSLIRNFNFSLPCCPTDVFLGCHDKVISSHKVAARFAGQPHIQIHWLKNSAHVIPLDSDIQEVLHCIHNNMNSQ</sequence>
<evidence type="ECO:0000259" key="2">
    <source>
        <dbReference type="Pfam" id="PF12697"/>
    </source>
</evidence>
<dbReference type="PATRIC" id="fig|45073.5.peg.960"/>
<dbReference type="PIRSF" id="PIRSF017388">
    <property type="entry name" value="Esterase_lipase"/>
    <property type="match status" value="1"/>
</dbReference>